<dbReference type="OrthoDB" id="5429716at2759"/>
<keyword evidence="1" id="KW-0812">Transmembrane</keyword>
<accession>A0A9W9T9X0</accession>
<sequence>MTTAIPDSYGPYVLMNLGPVTTTFTPAPACNGPEGNLYLGRVDTGDYGSAGPDLQYTVNCGPSYPQCAPTNTLTPLSSQLSTMAPYGLYYSPGLHCPAGWETVAQAARDGEKPYTTSGIMSYGKEATENTELGAHSTYFPVILAAHLKPSETIAVCCPSGYKADITGGCWTITSSYKPTKACATPYTHGSATTEVTAYLVNYAGSTTSEETFSGTMPWDGFSTTTQVWSANDDSAESLTPIQYYQALTMYHVETDVQAAATATSTAASTSNGAARLHPRRSNWNEIGSILGVSLAAVVLGSAIIFQA</sequence>
<organism evidence="2 3">
    <name type="scientific">Penicillium chermesinum</name>
    <dbReference type="NCBI Taxonomy" id="63820"/>
    <lineage>
        <taxon>Eukaryota</taxon>
        <taxon>Fungi</taxon>
        <taxon>Dikarya</taxon>
        <taxon>Ascomycota</taxon>
        <taxon>Pezizomycotina</taxon>
        <taxon>Eurotiomycetes</taxon>
        <taxon>Eurotiomycetidae</taxon>
        <taxon>Eurotiales</taxon>
        <taxon>Aspergillaceae</taxon>
        <taxon>Penicillium</taxon>
    </lineage>
</organism>
<comment type="caution">
    <text evidence="2">The sequence shown here is derived from an EMBL/GenBank/DDBJ whole genome shotgun (WGS) entry which is preliminary data.</text>
</comment>
<keyword evidence="3" id="KW-1185">Reference proteome</keyword>
<dbReference type="EMBL" id="JAPQKS010000009">
    <property type="protein sequence ID" value="KAJ5214952.1"/>
    <property type="molecule type" value="Genomic_DNA"/>
</dbReference>
<keyword evidence="1" id="KW-0472">Membrane</keyword>
<gene>
    <name evidence="2" type="ORF">N7468_010631</name>
</gene>
<name>A0A9W9T9X0_9EURO</name>
<dbReference type="RefSeq" id="XP_058325449.1">
    <property type="nucleotide sequence ID" value="XM_058479926.1"/>
</dbReference>
<dbReference type="GeneID" id="83207230"/>
<feature type="transmembrane region" description="Helical" evidence="1">
    <location>
        <begin position="286"/>
        <end position="305"/>
    </location>
</feature>
<protein>
    <submittedName>
        <fullName evidence="2">Uncharacterized protein</fullName>
    </submittedName>
</protein>
<evidence type="ECO:0000313" key="3">
    <source>
        <dbReference type="Proteomes" id="UP001150941"/>
    </source>
</evidence>
<dbReference type="Proteomes" id="UP001150941">
    <property type="component" value="Unassembled WGS sequence"/>
</dbReference>
<keyword evidence="1" id="KW-1133">Transmembrane helix</keyword>
<reference evidence="2" key="2">
    <citation type="journal article" date="2023" name="IMA Fungus">
        <title>Comparative genomic study of the Penicillium genus elucidates a diverse pangenome and 15 lateral gene transfer events.</title>
        <authorList>
            <person name="Petersen C."/>
            <person name="Sorensen T."/>
            <person name="Nielsen M.R."/>
            <person name="Sondergaard T.E."/>
            <person name="Sorensen J.L."/>
            <person name="Fitzpatrick D.A."/>
            <person name="Frisvad J.C."/>
            <person name="Nielsen K.L."/>
        </authorList>
    </citation>
    <scope>NUCLEOTIDE SEQUENCE</scope>
    <source>
        <strain evidence="2">IBT 19713</strain>
    </source>
</reference>
<proteinExistence type="predicted"/>
<reference evidence="2" key="1">
    <citation type="submission" date="2022-11" db="EMBL/GenBank/DDBJ databases">
        <authorList>
            <person name="Petersen C."/>
        </authorList>
    </citation>
    <scope>NUCLEOTIDE SEQUENCE</scope>
    <source>
        <strain evidence="2">IBT 19713</strain>
    </source>
</reference>
<evidence type="ECO:0000313" key="2">
    <source>
        <dbReference type="EMBL" id="KAJ5214952.1"/>
    </source>
</evidence>
<evidence type="ECO:0000256" key="1">
    <source>
        <dbReference type="SAM" id="Phobius"/>
    </source>
</evidence>
<dbReference type="AlphaFoldDB" id="A0A9W9T9X0"/>